<dbReference type="GeneID" id="39581827"/>
<evidence type="ECO:0000313" key="3">
    <source>
        <dbReference type="EMBL" id="ROT43471.1"/>
    </source>
</evidence>
<reference evidence="3 4" key="1">
    <citation type="journal article" date="2018" name="Mol. Ecol.">
        <title>The obligate alkalophilic soda-lake fungus Sodiomyces alkalinus has shifted to a protein diet.</title>
        <authorList>
            <person name="Grum-Grzhimaylo A.A."/>
            <person name="Falkoski D.L."/>
            <person name="van den Heuvel J."/>
            <person name="Valero-Jimenez C.A."/>
            <person name="Min B."/>
            <person name="Choi I.G."/>
            <person name="Lipzen A."/>
            <person name="Daum C.G."/>
            <person name="Aanen D.K."/>
            <person name="Tsang A."/>
            <person name="Henrissat B."/>
            <person name="Bilanenko E.N."/>
            <person name="de Vries R.P."/>
            <person name="van Kan J.A.L."/>
            <person name="Grigoriev I.V."/>
            <person name="Debets A.J.M."/>
        </authorList>
    </citation>
    <scope>NUCLEOTIDE SEQUENCE [LARGE SCALE GENOMIC DNA]</scope>
    <source>
        <strain evidence="3 4">F11</strain>
    </source>
</reference>
<organism evidence="3 4">
    <name type="scientific">Sodiomyces alkalinus (strain CBS 110278 / VKM F-3762 / F11)</name>
    <name type="common">Alkaliphilic filamentous fungus</name>
    <dbReference type="NCBI Taxonomy" id="1314773"/>
    <lineage>
        <taxon>Eukaryota</taxon>
        <taxon>Fungi</taxon>
        <taxon>Dikarya</taxon>
        <taxon>Ascomycota</taxon>
        <taxon>Pezizomycotina</taxon>
        <taxon>Sordariomycetes</taxon>
        <taxon>Hypocreomycetidae</taxon>
        <taxon>Glomerellales</taxon>
        <taxon>Plectosphaerellaceae</taxon>
        <taxon>Sodiomyces</taxon>
    </lineage>
</organism>
<evidence type="ECO:0000256" key="2">
    <source>
        <dbReference type="SAM" id="MobiDB-lite"/>
    </source>
</evidence>
<dbReference type="STRING" id="1314773.A0A3N2Q9N7"/>
<name>A0A3N2Q9N7_SODAK</name>
<dbReference type="RefSeq" id="XP_028471277.1">
    <property type="nucleotide sequence ID" value="XM_028613349.1"/>
</dbReference>
<evidence type="ECO:0008006" key="5">
    <source>
        <dbReference type="Google" id="ProtNLM"/>
    </source>
</evidence>
<proteinExistence type="predicted"/>
<accession>A0A3N2Q9N7</accession>
<feature type="coiled-coil region" evidence="1">
    <location>
        <begin position="113"/>
        <end position="144"/>
    </location>
</feature>
<dbReference type="OrthoDB" id="185373at2759"/>
<dbReference type="Proteomes" id="UP000272025">
    <property type="component" value="Unassembled WGS sequence"/>
</dbReference>
<dbReference type="AlphaFoldDB" id="A0A3N2Q9N7"/>
<evidence type="ECO:0000256" key="1">
    <source>
        <dbReference type="SAM" id="Coils"/>
    </source>
</evidence>
<keyword evidence="4" id="KW-1185">Reference proteome</keyword>
<sequence>MGITFQAGGARCTDQMIVLQQGGSDTFLPSANRQERAGARQSDDLVIPDAGTMQALWSRGGQARICSCRGCLQATSGMIRHSATRATRRKPTFGEVFTVFYTSIMGTAAMLDAKHKDDRRKELARQLEEAKADLNMVMELAERYSDPAAATVPAGDIQNRCKGAWRAARVRQTGIAEFLDSLGDASTWSRMPVRSDDLQKLLRASGLPQLQRSIQEGKKTDYDALQRRLDQEESSPHIAHRAPRSTRQLSAQENSTRSLVVQLLKAAGLSELEIYKECLVDYYSAQAPREAGSSKERRVWQYPSYVGARGHPEDLMARSVELNRSLRIILDNSRAAMQRDSSWEPKESVAKMCHNLLVSPHPPTIHTLTTLILGFDRMGQHGLANAAVRHFLYFSKLEPTQQALVCLLNHYKEQGDLVRFYGIIQRCTGRDARGINIRRKTVEDVRRHTYLTKWAKIKDTAVQDGFINERPWFGPDVMTAFVQGLLSMDCLRQAVATVIFCWQRGLYIGSQTVRQMLDQCAHALSEDVATRLVKILATVEPRTPFGVSNLASPNGGAPLGGLERLLDFLELGSPAQVLLVTQEAEVMSPGLAEQQERQTSVQPMILQRHVDEAQARLDTLRIAVREAVETGRELGSVTECSFADGGYIDDHATASSDGCSPDNNKWIWRARGGGQPSTNVNIRQQIYWVRRCLTSLVRISH</sequence>
<keyword evidence="1" id="KW-0175">Coiled coil</keyword>
<protein>
    <recommendedName>
        <fullName evidence="5">Pentatricopeptide repeat domain-containing protein</fullName>
    </recommendedName>
</protein>
<evidence type="ECO:0000313" key="4">
    <source>
        <dbReference type="Proteomes" id="UP000272025"/>
    </source>
</evidence>
<gene>
    <name evidence="3" type="ORF">SODALDRAFT_348191</name>
</gene>
<dbReference type="EMBL" id="ML119051">
    <property type="protein sequence ID" value="ROT43471.1"/>
    <property type="molecule type" value="Genomic_DNA"/>
</dbReference>
<feature type="region of interest" description="Disordered" evidence="2">
    <location>
        <begin position="230"/>
        <end position="252"/>
    </location>
</feature>